<dbReference type="EMBL" id="JAUCGM010000430">
    <property type="protein sequence ID" value="MDM8563067.1"/>
    <property type="molecule type" value="Genomic_DNA"/>
</dbReference>
<organism evidence="1 2">
    <name type="scientific">Candidatus Marithioploca araucensis</name>
    <dbReference type="NCBI Taxonomy" id="70273"/>
    <lineage>
        <taxon>Bacteria</taxon>
        <taxon>Pseudomonadati</taxon>
        <taxon>Pseudomonadota</taxon>
        <taxon>Gammaproteobacteria</taxon>
        <taxon>Thiotrichales</taxon>
        <taxon>Thiotrichaceae</taxon>
        <taxon>Candidatus Marithioploca</taxon>
    </lineage>
</organism>
<protein>
    <submittedName>
        <fullName evidence="1">Uncharacterized protein</fullName>
    </submittedName>
</protein>
<dbReference type="Proteomes" id="UP001171945">
    <property type="component" value="Unassembled WGS sequence"/>
</dbReference>
<comment type="caution">
    <text evidence="1">The sequence shown here is derived from an EMBL/GenBank/DDBJ whole genome shotgun (WGS) entry which is preliminary data.</text>
</comment>
<accession>A0ABT7VU05</accession>
<keyword evidence="2" id="KW-1185">Reference proteome</keyword>
<name>A0ABT7VU05_9GAMM</name>
<sequence length="102" mass="11746">MWKIASKDLEFQILAPFSLTLPSGIQITAKLLVRNFGADNGTLIVGKYSEVRLYIDELTGEGYGFSVLEEPDEEEQYSRESFIDLLREWEWAGTEVQKPEWL</sequence>
<proteinExistence type="predicted"/>
<evidence type="ECO:0000313" key="2">
    <source>
        <dbReference type="Proteomes" id="UP001171945"/>
    </source>
</evidence>
<evidence type="ECO:0000313" key="1">
    <source>
        <dbReference type="EMBL" id="MDM8563067.1"/>
    </source>
</evidence>
<reference evidence="1" key="1">
    <citation type="submission" date="2023-06" db="EMBL/GenBank/DDBJ databases">
        <title>Uncultivated large filamentous bacteria from sulfidic sediments reveal new species and different genomic features in energy metabolism and defense.</title>
        <authorList>
            <person name="Fonseca A."/>
        </authorList>
    </citation>
    <scope>NUCLEOTIDE SEQUENCE</scope>
    <source>
        <strain evidence="1">HSG4</strain>
    </source>
</reference>
<gene>
    <name evidence="1" type="ORF">QUF54_06920</name>
</gene>